<feature type="domain" description="Glycosyl hydrolase family 32 N-terminal" evidence="6">
    <location>
        <begin position="214"/>
        <end position="509"/>
    </location>
</feature>
<dbReference type="Gene3D" id="2.60.120.560">
    <property type="entry name" value="Exo-inulinase, domain 1"/>
    <property type="match status" value="1"/>
</dbReference>
<dbReference type="SUPFAM" id="SSF49899">
    <property type="entry name" value="Concanavalin A-like lectins/glucanases"/>
    <property type="match status" value="1"/>
</dbReference>
<evidence type="ECO:0000259" key="6">
    <source>
        <dbReference type="Pfam" id="PF00251"/>
    </source>
</evidence>
<gene>
    <name evidence="8" type="primary">sacC</name>
    <name evidence="8" type="ORF">Pla123a_39710</name>
</gene>
<dbReference type="PANTHER" id="PTHR42800">
    <property type="entry name" value="EXOINULINASE INUD (AFU_ORTHOLOGUE AFUA_5G00480)"/>
    <property type="match status" value="1"/>
</dbReference>
<name>A0A5C5YEE3_9BACT</name>
<dbReference type="Gene3D" id="2.115.10.20">
    <property type="entry name" value="Glycosyl hydrolase domain, family 43"/>
    <property type="match status" value="1"/>
</dbReference>
<evidence type="ECO:0000256" key="3">
    <source>
        <dbReference type="ARBA" id="ARBA00023295"/>
    </source>
</evidence>
<dbReference type="EC" id="3.2.1.80" evidence="8"/>
<sequence length="648" mass="71727" precursor="true">MIYPRLLLAACFLVCCGAAPAVALGAPRPDTVIADFEDGYGDWQATGDAFGDRPPAGALPGQMPVDGFSGRGLVNSFRGGDQSTGTLASPEFTLERPYLTMLIGGGGHRGETCVDLCIDGQAVRTATGPNLSPGGSERLARVYWDVRDLAGARVTFRVVDRSTAGWGHVNVDDLRATDQPDGAPARESGVEQDLRTFDSYSEVGYNQPLRPRFHFTSRKHWLNDPNGMVYLDGEYHLFFQHNPAGVQWGHMTWGHAVSPDMVHWRQLPHAILPYGGGTIYSGTAVIDANNTLGVPEGDSPTMVAAFTHARSPFTQALAYSTDRGRTFQLHNHGRPILPNQGYDDGERDPKVFWHEDSQQWVMVLWVQQGTPGRVLVLNSPDLQNWEVASHFDRDWVFECMDLVQLSVDGDPDDQRWLLYDASFEYELGTFDGRTLETDRVAHRGEYGPNYYAAQTFNNAPDGRTVIIGWMRGGDEPFVAAGMPFNQQMSFPCTMELRTTADGVRLFRWPIQEIESLWEESVELDYPTIAAANTALEQLDAAQLDLSITFAADQATTLAINLRGERIEYHESAFWYAGVRLPAPPVDGRVSLRALVDRASIELFANHGQAVSSHYAKLDPSSHKVELTPDPTSELIRVEAHRVGSIWEE</sequence>
<comment type="caution">
    <text evidence="8">The sequence shown here is derived from an EMBL/GenBank/DDBJ whole genome shotgun (WGS) entry which is preliminary data.</text>
</comment>
<feature type="domain" description="Glycosyl hydrolase family 32 C-terminal" evidence="7">
    <location>
        <begin position="581"/>
        <end position="613"/>
    </location>
</feature>
<dbReference type="Pfam" id="PF08244">
    <property type="entry name" value="Glyco_hydro_32C"/>
    <property type="match status" value="1"/>
</dbReference>
<dbReference type="EMBL" id="SJPO01000011">
    <property type="protein sequence ID" value="TWT72675.1"/>
    <property type="molecule type" value="Genomic_DNA"/>
</dbReference>
<keyword evidence="2 4" id="KW-0378">Hydrolase</keyword>
<dbReference type="InterPro" id="IPR001362">
    <property type="entry name" value="Glyco_hydro_32"/>
</dbReference>
<proteinExistence type="inferred from homology"/>
<keyword evidence="5" id="KW-0732">Signal</keyword>
<evidence type="ECO:0000256" key="1">
    <source>
        <dbReference type="ARBA" id="ARBA00009902"/>
    </source>
</evidence>
<dbReference type="RefSeq" id="WP_146590171.1">
    <property type="nucleotide sequence ID" value="NZ_SJPO01000011.1"/>
</dbReference>
<dbReference type="Pfam" id="PF00251">
    <property type="entry name" value="Glyco_hydro_32N"/>
    <property type="match status" value="1"/>
</dbReference>
<reference evidence="8 9" key="1">
    <citation type="submission" date="2019-02" db="EMBL/GenBank/DDBJ databases">
        <title>Deep-cultivation of Planctomycetes and their phenomic and genomic characterization uncovers novel biology.</title>
        <authorList>
            <person name="Wiegand S."/>
            <person name="Jogler M."/>
            <person name="Boedeker C."/>
            <person name="Pinto D."/>
            <person name="Vollmers J."/>
            <person name="Rivas-Marin E."/>
            <person name="Kohn T."/>
            <person name="Peeters S.H."/>
            <person name="Heuer A."/>
            <person name="Rast P."/>
            <person name="Oberbeckmann S."/>
            <person name="Bunk B."/>
            <person name="Jeske O."/>
            <person name="Meyerdierks A."/>
            <person name="Storesund J.E."/>
            <person name="Kallscheuer N."/>
            <person name="Luecker S."/>
            <person name="Lage O.M."/>
            <person name="Pohl T."/>
            <person name="Merkel B.J."/>
            <person name="Hornburger P."/>
            <person name="Mueller R.-W."/>
            <person name="Bruemmer F."/>
            <person name="Labrenz M."/>
            <person name="Spormann A.M."/>
            <person name="Op Den Camp H."/>
            <person name="Overmann J."/>
            <person name="Amann R."/>
            <person name="Jetten M.S.M."/>
            <person name="Mascher T."/>
            <person name="Medema M.H."/>
            <person name="Devos D.P."/>
            <person name="Kaster A.-K."/>
            <person name="Ovreas L."/>
            <person name="Rohde M."/>
            <person name="Galperin M.Y."/>
            <person name="Jogler C."/>
        </authorList>
    </citation>
    <scope>NUCLEOTIDE SEQUENCE [LARGE SCALE GENOMIC DNA]</scope>
    <source>
        <strain evidence="8 9">Pla123a</strain>
    </source>
</reference>
<organism evidence="8 9">
    <name type="scientific">Posidoniimonas polymericola</name>
    <dbReference type="NCBI Taxonomy" id="2528002"/>
    <lineage>
        <taxon>Bacteria</taxon>
        <taxon>Pseudomonadati</taxon>
        <taxon>Planctomycetota</taxon>
        <taxon>Planctomycetia</taxon>
        <taxon>Pirellulales</taxon>
        <taxon>Lacipirellulaceae</taxon>
        <taxon>Posidoniimonas</taxon>
    </lineage>
</organism>
<evidence type="ECO:0000259" key="7">
    <source>
        <dbReference type="Pfam" id="PF08244"/>
    </source>
</evidence>
<keyword evidence="9" id="KW-1185">Reference proteome</keyword>
<dbReference type="SUPFAM" id="SSF75005">
    <property type="entry name" value="Arabinanase/levansucrase/invertase"/>
    <property type="match status" value="1"/>
</dbReference>
<dbReference type="InterPro" id="IPR023296">
    <property type="entry name" value="Glyco_hydro_beta-prop_sf"/>
</dbReference>
<dbReference type="InterPro" id="IPR013189">
    <property type="entry name" value="Glyco_hydro_32_C"/>
</dbReference>
<evidence type="ECO:0000256" key="4">
    <source>
        <dbReference type="RuleBase" id="RU362110"/>
    </source>
</evidence>
<dbReference type="SMART" id="SM00640">
    <property type="entry name" value="Glyco_32"/>
    <property type="match status" value="1"/>
</dbReference>
<dbReference type="GO" id="GO:0005737">
    <property type="term" value="C:cytoplasm"/>
    <property type="evidence" value="ECO:0007669"/>
    <property type="project" value="TreeGrafter"/>
</dbReference>
<evidence type="ECO:0000313" key="9">
    <source>
        <dbReference type="Proteomes" id="UP000318478"/>
    </source>
</evidence>
<dbReference type="Proteomes" id="UP000318478">
    <property type="component" value="Unassembled WGS sequence"/>
</dbReference>
<keyword evidence="3 4" id="KW-0326">Glycosidase</keyword>
<dbReference type="CDD" id="cd18622">
    <property type="entry name" value="GH32_Inu-like"/>
    <property type="match status" value="1"/>
</dbReference>
<protein>
    <submittedName>
        <fullName evidence="8">Levanase</fullName>
        <ecNumber evidence="8">3.2.1.80</ecNumber>
    </submittedName>
</protein>
<feature type="signal peptide" evidence="5">
    <location>
        <begin position="1"/>
        <end position="23"/>
    </location>
</feature>
<accession>A0A5C5YEE3</accession>
<dbReference type="GO" id="GO:0005987">
    <property type="term" value="P:sucrose catabolic process"/>
    <property type="evidence" value="ECO:0007669"/>
    <property type="project" value="TreeGrafter"/>
</dbReference>
<dbReference type="InterPro" id="IPR013320">
    <property type="entry name" value="ConA-like_dom_sf"/>
</dbReference>
<dbReference type="OrthoDB" id="9759709at2"/>
<evidence type="ECO:0000256" key="2">
    <source>
        <dbReference type="ARBA" id="ARBA00022801"/>
    </source>
</evidence>
<dbReference type="InterPro" id="IPR013148">
    <property type="entry name" value="Glyco_hydro_32_N"/>
</dbReference>
<comment type="similarity">
    <text evidence="1 4">Belongs to the glycosyl hydrolase 32 family.</text>
</comment>
<feature type="chain" id="PRO_5022831980" evidence="5">
    <location>
        <begin position="24"/>
        <end position="648"/>
    </location>
</feature>
<dbReference type="PANTHER" id="PTHR42800:SF1">
    <property type="entry name" value="EXOINULINASE INUD (AFU_ORTHOLOGUE AFUA_5G00480)"/>
    <property type="match status" value="1"/>
</dbReference>
<evidence type="ECO:0000313" key="8">
    <source>
        <dbReference type="EMBL" id="TWT72675.1"/>
    </source>
</evidence>
<evidence type="ECO:0000256" key="5">
    <source>
        <dbReference type="SAM" id="SignalP"/>
    </source>
</evidence>
<dbReference type="GO" id="GO:0004575">
    <property type="term" value="F:sucrose alpha-glucosidase activity"/>
    <property type="evidence" value="ECO:0007669"/>
    <property type="project" value="TreeGrafter"/>
</dbReference>
<dbReference type="AlphaFoldDB" id="A0A5C5YEE3"/>
<dbReference type="GO" id="GO:0051669">
    <property type="term" value="F:fructan beta-fructosidase activity"/>
    <property type="evidence" value="ECO:0007669"/>
    <property type="project" value="UniProtKB-EC"/>
</dbReference>